<evidence type="ECO:0000256" key="1">
    <source>
        <dbReference type="SAM" id="Phobius"/>
    </source>
</evidence>
<name>A0A140GR04_CLOPF</name>
<dbReference type="RefSeq" id="WP_131442868.1">
    <property type="nucleotide sequence ID" value="NZ_CATNZX010000001.1"/>
</dbReference>
<keyword evidence="3" id="KW-0614">Plasmid</keyword>
<dbReference type="InterPro" id="IPR058596">
    <property type="entry name" value="TraC-like_dom"/>
</dbReference>
<keyword evidence="1" id="KW-1133">Transmembrane helix</keyword>
<dbReference type="PATRIC" id="fig|1502.177.peg.3253"/>
<evidence type="ECO:0000313" key="3">
    <source>
        <dbReference type="EMBL" id="AMN30963.1"/>
    </source>
</evidence>
<reference evidence="3 4" key="1">
    <citation type="journal article" date="2016" name="PLoS ONE">
        <title>Plasmid Characterization and Chromosome Analysis of Two netF+ Clostridium perfringens Isolates Associated with Foal and Canine Necrotizing Enteritis.</title>
        <authorList>
            <person name="Mehdizadeh Gohari I."/>
            <person name="Kropinski A.M."/>
            <person name="Weese S.J."/>
            <person name="Parreira V.R."/>
            <person name="Whitehead A.E."/>
            <person name="Boerlin P."/>
            <person name="Prescott J.F."/>
        </authorList>
    </citation>
    <scope>NUCLEOTIDE SEQUENCE [LARGE SCALE GENOMIC DNA]</scope>
    <source>
        <strain evidence="3 4">JP838</strain>
        <plasmid evidence="4">Plasmid pJFP838A</plasmid>
    </source>
</reference>
<evidence type="ECO:0000259" key="2">
    <source>
        <dbReference type="Pfam" id="PF26593"/>
    </source>
</evidence>
<organism evidence="3 4">
    <name type="scientific">Clostridium perfringens</name>
    <dbReference type="NCBI Taxonomy" id="1502"/>
    <lineage>
        <taxon>Bacteria</taxon>
        <taxon>Bacillati</taxon>
        <taxon>Bacillota</taxon>
        <taxon>Clostridia</taxon>
        <taxon>Eubacteriales</taxon>
        <taxon>Clostridiaceae</taxon>
        <taxon>Clostridium</taxon>
    </lineage>
</organism>
<keyword evidence="1" id="KW-0472">Membrane</keyword>
<accession>A0A140GR04</accession>
<protein>
    <recommendedName>
        <fullName evidence="2">TraC-like domain-containing protein</fullName>
    </recommendedName>
</protein>
<feature type="domain" description="TraC-like" evidence="2">
    <location>
        <begin position="66"/>
        <end position="128"/>
    </location>
</feature>
<dbReference type="EMBL" id="CP013615">
    <property type="protein sequence ID" value="AMN30963.1"/>
    <property type="molecule type" value="Genomic_DNA"/>
</dbReference>
<gene>
    <name evidence="3" type="ORF">JFP838_pA0047</name>
</gene>
<geneLocation type="plasmid" evidence="3 4">
    <name>pJFP838A</name>
</geneLocation>
<dbReference type="AlphaFoldDB" id="A0A140GR04"/>
<proteinExistence type="predicted"/>
<evidence type="ECO:0000313" key="4">
    <source>
        <dbReference type="Proteomes" id="UP000070260"/>
    </source>
</evidence>
<sequence>MLIAIIGVLVMLLFIGGMGFAMYYALRKFDPNKNDTSVNENAETAQEFLPFHNIQDSMIDLGNHQYRAIIECSSINYYLRTEQEQQMIELSFQTFLNSIKFPMTLYVQTRTVDNTAMLNNLKHDLQDSVNAFGNLKDYANYYYDSIANLHETIGNNKQKKKYIILTYNDAQSLEKLNDEEKYEYSLREMGQRCQIVMNNLSKLKIKTKILNTSELLELIYSTYNKDNYSDIGSILNGEYSELMVEGSNKLQTTPKDGIVDWILNEAINRLDLEVLQTSNDIDLKNEVDEIIKRLEETRDSNAGYFKSSKTRL</sequence>
<keyword evidence="1" id="KW-0812">Transmembrane</keyword>
<dbReference type="Proteomes" id="UP000070260">
    <property type="component" value="Plasmid pJFP838A"/>
</dbReference>
<dbReference type="Pfam" id="PF26593">
    <property type="entry name" value="TraC-like"/>
    <property type="match status" value="1"/>
</dbReference>
<feature type="transmembrane region" description="Helical" evidence="1">
    <location>
        <begin position="6"/>
        <end position="26"/>
    </location>
</feature>